<evidence type="ECO:0000256" key="6">
    <source>
        <dbReference type="ARBA" id="ARBA00023242"/>
    </source>
</evidence>
<name>A8QDP1_MALGO</name>
<dbReference type="Proteomes" id="UP000008837">
    <property type="component" value="Unassembled WGS sequence"/>
</dbReference>
<comment type="subcellular location">
    <subcellularLocation>
        <location evidence="1">Nucleus</location>
    </subcellularLocation>
</comment>
<dbReference type="STRING" id="425265.A8QDP1"/>
<dbReference type="InterPro" id="IPR003959">
    <property type="entry name" value="ATPase_AAA_core"/>
</dbReference>
<keyword evidence="5" id="KW-0238">DNA-binding</keyword>
<dbReference type="SUPFAM" id="SSF52540">
    <property type="entry name" value="P-loop containing nucleoside triphosphate hydrolases"/>
    <property type="match status" value="1"/>
</dbReference>
<comment type="similarity">
    <text evidence="8">Belongs to the activator 1 small subunits family. CTF18 subfamily.</text>
</comment>
<dbReference type="OrthoDB" id="2195431at2759"/>
<protein>
    <recommendedName>
        <fullName evidence="10">AAA+ ATPase domain-containing protein</fullName>
    </recommendedName>
</protein>
<evidence type="ECO:0000256" key="3">
    <source>
        <dbReference type="ARBA" id="ARBA00022741"/>
    </source>
</evidence>
<dbReference type="SMART" id="SM00382">
    <property type="entry name" value="AAA"/>
    <property type="match status" value="1"/>
</dbReference>
<dbReference type="VEuPathDB" id="FungiDB:MGL_4224"/>
<feature type="region of interest" description="Disordered" evidence="9">
    <location>
        <begin position="38"/>
        <end position="63"/>
    </location>
</feature>
<dbReference type="InterPro" id="IPR027417">
    <property type="entry name" value="P-loop_NTPase"/>
</dbReference>
<keyword evidence="4" id="KW-0067">ATP-binding</keyword>
<dbReference type="PANTHER" id="PTHR46765">
    <property type="entry name" value="P-LOOP CONTAINING NUCLEOSIDE TRIPHOSPHATE HYDROLASES SUPERFAMILY PROTEIN"/>
    <property type="match status" value="1"/>
</dbReference>
<dbReference type="RefSeq" id="XP_001728625.1">
    <property type="nucleotide sequence ID" value="XM_001728573.1"/>
</dbReference>
<evidence type="ECO:0000256" key="8">
    <source>
        <dbReference type="ARBA" id="ARBA00043975"/>
    </source>
</evidence>
<reference evidence="11 12" key="1">
    <citation type="journal article" date="2007" name="Proc. Natl. Acad. Sci. U.S.A.">
        <title>Dandruff-associated Malassezia genomes reveal convergent and divergent virulence traits shared with plant and human fungal pathogens.</title>
        <authorList>
            <person name="Xu J."/>
            <person name="Saunders C.W."/>
            <person name="Hu P."/>
            <person name="Grant R.A."/>
            <person name="Boekhout T."/>
            <person name="Kuramae E.E."/>
            <person name="Kronstad J.W."/>
            <person name="Deangelis Y.M."/>
            <person name="Reeder N.L."/>
            <person name="Johnstone K.R."/>
            <person name="Leland M."/>
            <person name="Fieno A.M."/>
            <person name="Begley W.M."/>
            <person name="Sun Y."/>
            <person name="Lacey M.P."/>
            <person name="Chaudhary T."/>
            <person name="Keough T."/>
            <person name="Chu L."/>
            <person name="Sears R."/>
            <person name="Yuan B."/>
            <person name="Dawson T.L.Jr."/>
        </authorList>
    </citation>
    <scope>NUCLEOTIDE SEQUENCE [LARGE SCALE GENOMIC DNA]</scope>
    <source>
        <strain evidence="12">ATCC MYA-4612 / CBS 7966</strain>
    </source>
</reference>
<evidence type="ECO:0000313" key="11">
    <source>
        <dbReference type="EMBL" id="EDP41411.1"/>
    </source>
</evidence>
<dbReference type="GO" id="GO:0006260">
    <property type="term" value="P:DNA replication"/>
    <property type="evidence" value="ECO:0007669"/>
    <property type="project" value="UniProtKB-KW"/>
</dbReference>
<keyword evidence="12" id="KW-1185">Reference proteome</keyword>
<dbReference type="EMBL" id="AAYY01000023">
    <property type="protein sequence ID" value="EDP41411.1"/>
    <property type="molecule type" value="Genomic_DNA"/>
</dbReference>
<organism evidence="11 12">
    <name type="scientific">Malassezia globosa (strain ATCC MYA-4612 / CBS 7966)</name>
    <name type="common">Dandruff-associated fungus</name>
    <dbReference type="NCBI Taxonomy" id="425265"/>
    <lineage>
        <taxon>Eukaryota</taxon>
        <taxon>Fungi</taxon>
        <taxon>Dikarya</taxon>
        <taxon>Basidiomycota</taxon>
        <taxon>Ustilaginomycotina</taxon>
        <taxon>Malasseziomycetes</taxon>
        <taxon>Malasseziales</taxon>
        <taxon>Malasseziaceae</taxon>
        <taxon>Malassezia</taxon>
    </lineage>
</organism>
<dbReference type="InParanoid" id="A8QDP1"/>
<dbReference type="Pfam" id="PF00004">
    <property type="entry name" value="AAA"/>
    <property type="match status" value="1"/>
</dbReference>
<dbReference type="InterPro" id="IPR003593">
    <property type="entry name" value="AAA+_ATPase"/>
</dbReference>
<evidence type="ECO:0000259" key="10">
    <source>
        <dbReference type="SMART" id="SM00382"/>
    </source>
</evidence>
<proteinExistence type="inferred from homology"/>
<evidence type="ECO:0000256" key="7">
    <source>
        <dbReference type="ARBA" id="ARBA00023306"/>
    </source>
</evidence>
<dbReference type="CDD" id="cd00009">
    <property type="entry name" value="AAA"/>
    <property type="match status" value="1"/>
</dbReference>
<feature type="domain" description="AAA+ ATPase" evidence="10">
    <location>
        <begin position="64"/>
        <end position="203"/>
    </location>
</feature>
<comment type="caution">
    <text evidence="11">The sequence shown here is derived from an EMBL/GenBank/DDBJ whole genome shotgun (WGS) entry which is preliminary data.</text>
</comment>
<dbReference type="PANTHER" id="PTHR46765:SF1">
    <property type="entry name" value="P-LOOP CONTAINING NUCLEOSIDE TRIPHOSPHATE HYDROLASES SUPERFAMILY PROTEIN"/>
    <property type="match status" value="1"/>
</dbReference>
<dbReference type="Gene3D" id="3.40.50.300">
    <property type="entry name" value="P-loop containing nucleotide triphosphate hydrolases"/>
    <property type="match status" value="1"/>
</dbReference>
<dbReference type="GO" id="GO:0005634">
    <property type="term" value="C:nucleus"/>
    <property type="evidence" value="ECO:0007669"/>
    <property type="project" value="UniProtKB-SubCell"/>
</dbReference>
<keyword evidence="7" id="KW-0131">Cell cycle</keyword>
<evidence type="ECO:0000256" key="1">
    <source>
        <dbReference type="ARBA" id="ARBA00004123"/>
    </source>
</evidence>
<feature type="region of interest" description="Disordered" evidence="9">
    <location>
        <begin position="576"/>
        <end position="595"/>
    </location>
</feature>
<dbReference type="GO" id="GO:0005524">
    <property type="term" value="F:ATP binding"/>
    <property type="evidence" value="ECO:0007669"/>
    <property type="project" value="UniProtKB-KW"/>
</dbReference>
<accession>A8QDP1</accession>
<dbReference type="KEGG" id="mgl:MGL_4224"/>
<keyword evidence="2" id="KW-0235">DNA replication</keyword>
<dbReference type="Gene3D" id="1.10.8.60">
    <property type="match status" value="1"/>
</dbReference>
<evidence type="ECO:0000256" key="5">
    <source>
        <dbReference type="ARBA" id="ARBA00023125"/>
    </source>
</evidence>
<evidence type="ECO:0000313" key="12">
    <source>
        <dbReference type="Proteomes" id="UP000008837"/>
    </source>
</evidence>
<dbReference type="FunCoup" id="A8QDP1">
    <property type="interactions" value="466"/>
</dbReference>
<feature type="compositionally biased region" description="Low complexity" evidence="9">
    <location>
        <begin position="581"/>
        <end position="594"/>
    </location>
</feature>
<keyword evidence="3" id="KW-0547">Nucleotide-binding</keyword>
<evidence type="ECO:0000256" key="2">
    <source>
        <dbReference type="ARBA" id="ARBA00022705"/>
    </source>
</evidence>
<keyword evidence="6" id="KW-0539">Nucleus</keyword>
<sequence>MWVEKYRPRAFTDLMGDDRLHRETLRWLKTWDPCVFGRDAPPPSARSARGNEPSTTTDQHGRPHERVLLMSGPPGLGKTTLAHVVAQHAGYRVYEMNASDARTAGDVHNRVRSALESDSLQGHGRPTLVVIDEIDGAMGGNEALGTTGFVRALVQLIERGARSSHKTRPLLRPIVCICNDLYAPALRPLRPLARIVRFHRPPTPMITRRLREICARECLAADARGLTMLCDVSHGDIRACLHTLELLHRQGGSVHVDAIQRASLGMKDSVVPLQHIWTQLFRALDQPHSSLHGSRVHALVQELISYADYDRLARGCFEHYVHLRVPGQGWQRYESALDWLHFSQSLMHGAWGGTGQGSAFELLGFVPWAFVAWHMLFANVANPIPEYPPREDYERHLQLTATLELVDTLRGCLPASLAPFYSRRTVACELAPALVRILSPDLKVSTPVPTRETKAALDALVDTMLMLQLSFEPDRDEHGVVMYRIQPPIDVFGQYAGQASGLVGPSRHGAKQYVQRAIDAEQRRRRTAAALASSGATLQDTAAAATAASCEMLPPFPTPSATATYRDFFGRVISTPKVPQTPASTARASPSASSHGPRVFYRYHEGYSNAVRKPIKLAALL</sequence>
<dbReference type="OMA" id="RWLKGWE"/>
<evidence type="ECO:0000256" key="4">
    <source>
        <dbReference type="ARBA" id="ARBA00022840"/>
    </source>
</evidence>
<gene>
    <name evidence="11" type="ORF">MGL_4224</name>
</gene>
<dbReference type="InterPro" id="IPR053016">
    <property type="entry name" value="CTF18-RFC_complex"/>
</dbReference>
<evidence type="ECO:0000256" key="9">
    <source>
        <dbReference type="SAM" id="MobiDB-lite"/>
    </source>
</evidence>
<dbReference type="CDD" id="cd18140">
    <property type="entry name" value="HLD_clamp_RFC"/>
    <property type="match status" value="1"/>
</dbReference>
<dbReference type="AlphaFoldDB" id="A8QDP1"/>
<dbReference type="GeneID" id="5852946"/>
<dbReference type="GO" id="GO:0003677">
    <property type="term" value="F:DNA binding"/>
    <property type="evidence" value="ECO:0007669"/>
    <property type="project" value="UniProtKB-KW"/>
</dbReference>
<dbReference type="GO" id="GO:0016887">
    <property type="term" value="F:ATP hydrolysis activity"/>
    <property type="evidence" value="ECO:0007669"/>
    <property type="project" value="InterPro"/>
</dbReference>
<dbReference type="InterPro" id="IPR047854">
    <property type="entry name" value="RFC_lid"/>
</dbReference>